<feature type="region of interest" description="Disordered" evidence="1">
    <location>
        <begin position="1"/>
        <end position="39"/>
    </location>
</feature>
<reference evidence="3" key="1">
    <citation type="submission" date="2021-07" db="EMBL/GenBank/DDBJ databases">
        <authorList>
            <person name="Catto M.A."/>
            <person name="Jacobson A."/>
            <person name="Kennedy G."/>
            <person name="Labadie P."/>
            <person name="Hunt B.G."/>
            <person name="Srinivasan R."/>
        </authorList>
    </citation>
    <scope>NUCLEOTIDE SEQUENCE</scope>
    <source>
        <strain evidence="3">PL_HMW_Pooled</strain>
        <tissue evidence="3">Head</tissue>
    </source>
</reference>
<name>A0AAE1HPN2_9NEOP</name>
<proteinExistence type="predicted"/>
<dbReference type="Pfam" id="PF09588">
    <property type="entry name" value="YqaJ"/>
    <property type="match status" value="1"/>
</dbReference>
<dbReference type="PANTHER" id="PTHR46579">
    <property type="entry name" value="F5/8 TYPE C DOMAIN-CONTAINING PROTEIN-RELATED"/>
    <property type="match status" value="1"/>
</dbReference>
<evidence type="ECO:0000259" key="2">
    <source>
        <dbReference type="Pfam" id="PF09588"/>
    </source>
</evidence>
<dbReference type="AlphaFoldDB" id="A0AAE1HPN2"/>
<dbReference type="InterPro" id="IPR019080">
    <property type="entry name" value="YqaJ_viral_recombinase"/>
</dbReference>
<keyword evidence="4" id="KW-1185">Reference proteome</keyword>
<protein>
    <submittedName>
        <fullName evidence="3">Translocation and assembly module subunit TamB</fullName>
    </submittedName>
</protein>
<feature type="domain" description="YqaJ viral recombinase" evidence="2">
    <location>
        <begin position="933"/>
        <end position="1054"/>
    </location>
</feature>
<dbReference type="Gene3D" id="3.90.320.10">
    <property type="match status" value="1"/>
</dbReference>
<evidence type="ECO:0000313" key="3">
    <source>
        <dbReference type="EMBL" id="KAK3925211.1"/>
    </source>
</evidence>
<dbReference type="SUPFAM" id="SSF52980">
    <property type="entry name" value="Restriction endonuclease-like"/>
    <property type="match status" value="1"/>
</dbReference>
<reference evidence="3" key="2">
    <citation type="journal article" date="2023" name="BMC Genomics">
        <title>Pest status, molecular evolution, and epigenetic factors derived from the genome assembly of Frankliniella fusca, a thysanopteran phytovirus vector.</title>
        <authorList>
            <person name="Catto M.A."/>
            <person name="Labadie P.E."/>
            <person name="Jacobson A.L."/>
            <person name="Kennedy G.G."/>
            <person name="Srinivasan R."/>
            <person name="Hunt B.G."/>
        </authorList>
    </citation>
    <scope>NUCLEOTIDE SEQUENCE</scope>
    <source>
        <strain evidence="3">PL_HMW_Pooled</strain>
    </source>
</reference>
<organism evidence="3 4">
    <name type="scientific">Frankliniella fusca</name>
    <dbReference type="NCBI Taxonomy" id="407009"/>
    <lineage>
        <taxon>Eukaryota</taxon>
        <taxon>Metazoa</taxon>
        <taxon>Ecdysozoa</taxon>
        <taxon>Arthropoda</taxon>
        <taxon>Hexapoda</taxon>
        <taxon>Insecta</taxon>
        <taxon>Pterygota</taxon>
        <taxon>Neoptera</taxon>
        <taxon>Paraneoptera</taxon>
        <taxon>Thysanoptera</taxon>
        <taxon>Terebrantia</taxon>
        <taxon>Thripoidea</taxon>
        <taxon>Thripidae</taxon>
        <taxon>Frankliniella</taxon>
    </lineage>
</organism>
<dbReference type="InterPro" id="IPR011335">
    <property type="entry name" value="Restrct_endonuc-II-like"/>
</dbReference>
<dbReference type="InterPro" id="IPR009667">
    <property type="entry name" value="DUF1258"/>
</dbReference>
<comment type="caution">
    <text evidence="3">The sequence shown here is derived from an EMBL/GenBank/DDBJ whole genome shotgun (WGS) entry which is preliminary data.</text>
</comment>
<dbReference type="Pfam" id="PF06869">
    <property type="entry name" value="DUF1258"/>
    <property type="match status" value="1"/>
</dbReference>
<dbReference type="EMBL" id="JAHWGI010001223">
    <property type="protein sequence ID" value="KAK3925211.1"/>
    <property type="molecule type" value="Genomic_DNA"/>
</dbReference>
<dbReference type="CDD" id="cd22343">
    <property type="entry name" value="PDDEXK_lambda_exonuclease-like"/>
    <property type="match status" value="1"/>
</dbReference>
<gene>
    <name evidence="3" type="ORF">KUF71_002597</name>
</gene>
<dbReference type="PANTHER" id="PTHR46579:SF1">
    <property type="entry name" value="F5_8 TYPE C DOMAIN-CONTAINING PROTEIN"/>
    <property type="match status" value="1"/>
</dbReference>
<dbReference type="Proteomes" id="UP001219518">
    <property type="component" value="Unassembled WGS sequence"/>
</dbReference>
<evidence type="ECO:0000313" key="4">
    <source>
        <dbReference type="Proteomes" id="UP001219518"/>
    </source>
</evidence>
<sequence>MEENPPSKRARTKLRRHLEGIQLPTPEENVPEEERLPPDLSSLMPTHMETVSACASSLLETTPSTTSSSCHVSGPGDSSVLSEIVHTQLQDQECLPSSTSHQLSGKSSVLYEPLMEAGIQEYLPTPPSIESSLLKVKAQVDDLTEGASVEQIVQPPHEPMHKPQLTKPSNVFDSLLTSTGLSLDWSQFLNSVPLNPVVNVEEEMEDNSEIQQPTYFDTSEDNFSFFNSSEFQRCVEDKSSDSPQKIPLFEGSNLTVHDCMVSVLTNAQSTHLSGKDTAKLLDLLEILLPQPNNLPKSAYESKKYFRAYDSDLIMYYFCDQCYRIRSSLQDICTVCTSPKRRVSYFISCPLVPQLQRLYNRPGFVDKLKYKKERVKQNKDNIEDIFDGSVYKEAEKGILKNDNNISFTWYSDGLQVYVCSTYSVWNCLFSINELPPEERHKEENILIGGLWGGQGKPHPNIFLLPTYHELEKLQNGIMVKPHGADCCIDVCAFPLYCTCDAPAKACFMNMKGHSGYFACSKCLIKGEKSERSANVMVFPHQDELQLRDRKNYEDSLKESRNSKDGSNGVFGPTLLSYMCSVSLIDGMSIDVMHCVYMGNLKALLRLFFDRLPIDVDKCLSYWKASLCRTFLLYLILVVFQGIMSDKYYDHLRKLVTGVALLNQSSISQADLQRADLLLTEFCKDFQILYGIRHMSLNLQSLRHLPQCVQESGPLCYTSCFRYEDLNGKMAALVHGTKNAIMQMGSRLQLVTDLPLLIGTVDAREWCQIITKKHKGFSVNDKICPGTYVVGGFSDTSIHSKCAKTLINSLSLDLTNCRFFYRLYKDGQLFVSESYGRGSRVSFFCAYICNDVINHGLILTFLKASASTSDKFYVLVQRSSDLPTNIERYVEFVNSQITDIVSVSCLKCVSYSLVVDGHNYLDYKNFLRDHLWLMNKFQGNSATKYGLTKEKVARESYELKKEETDSSVAVKTSGLWRNPKYMELGCSPDGLVTSQIAPKRLLEIKCPEMLKHGDPQDFEKYLSKSQQDRFCLHRSKNGDVELKRDHAYMYQVQMSMGLLELKECDFVVWSPKNMFLQTIKFDRKMWEKMCAILIPLHNRLLIPEYFLMRTPRKLEPCLLKYDV</sequence>
<evidence type="ECO:0000256" key="1">
    <source>
        <dbReference type="SAM" id="MobiDB-lite"/>
    </source>
</evidence>
<accession>A0AAE1HPN2</accession>
<dbReference type="GO" id="GO:0006281">
    <property type="term" value="P:DNA repair"/>
    <property type="evidence" value="ECO:0007669"/>
    <property type="project" value="UniProtKB-ARBA"/>
</dbReference>
<dbReference type="InterPro" id="IPR011604">
    <property type="entry name" value="PDDEXK-like_dom_sf"/>
</dbReference>